<dbReference type="InterPro" id="IPR058488">
    <property type="entry name" value="DUF8175"/>
</dbReference>
<dbReference type="RefSeq" id="WP_213555547.1">
    <property type="nucleotide sequence ID" value="NZ_JBHZDI010000038.1"/>
</dbReference>
<evidence type="ECO:0000259" key="2">
    <source>
        <dbReference type="Pfam" id="PF26526"/>
    </source>
</evidence>
<reference evidence="3 4" key="1">
    <citation type="submission" date="2021-04" db="EMBL/GenBank/DDBJ databases">
        <title>Nocardia tengchongensis.</title>
        <authorList>
            <person name="Zhuang k."/>
            <person name="Ran Y."/>
            <person name="Li W."/>
        </authorList>
    </citation>
    <scope>NUCLEOTIDE SEQUENCE [LARGE SCALE GENOMIC DNA]</scope>
    <source>
        <strain evidence="3 4">CFH S0057</strain>
    </source>
</reference>
<protein>
    <recommendedName>
        <fullName evidence="2">DUF8175 domain-containing protein</fullName>
    </recommendedName>
</protein>
<sequence>MGTLTLSAGLLGSSILLAGCSHHSTDPVPGTATTANIDAPPSNLKANVFQGISLPGADQGPRNNSGAVVSGFDRSPVGAALAAINTTVRISVATDSEWAPIGQRMLASGPGRDAWAIARSQISITDPITANAPRIAGYRVATYTADRAEIAIFTIQSDQSLTRNAAIVIWQLGDWKLLLPSQLQTSPVQTVTALPSNLIPLPLP</sequence>
<feature type="domain" description="DUF8175" evidence="2">
    <location>
        <begin position="30"/>
        <end position="194"/>
    </location>
</feature>
<accession>A0ABX8CLX8</accession>
<feature type="signal peptide" evidence="1">
    <location>
        <begin position="1"/>
        <end position="18"/>
    </location>
</feature>
<keyword evidence="1" id="KW-0732">Signal</keyword>
<feature type="chain" id="PRO_5046641370" description="DUF8175 domain-containing protein" evidence="1">
    <location>
        <begin position="19"/>
        <end position="204"/>
    </location>
</feature>
<keyword evidence="4" id="KW-1185">Reference proteome</keyword>
<gene>
    <name evidence="3" type="ORF">KHQ06_24455</name>
</gene>
<evidence type="ECO:0000313" key="3">
    <source>
        <dbReference type="EMBL" id="QVI19515.1"/>
    </source>
</evidence>
<evidence type="ECO:0000313" key="4">
    <source>
        <dbReference type="Proteomes" id="UP000683310"/>
    </source>
</evidence>
<name>A0ABX8CLX8_9NOCA</name>
<proteinExistence type="predicted"/>
<dbReference type="Proteomes" id="UP000683310">
    <property type="component" value="Chromosome"/>
</dbReference>
<dbReference type="EMBL" id="CP074371">
    <property type="protein sequence ID" value="QVI19515.1"/>
    <property type="molecule type" value="Genomic_DNA"/>
</dbReference>
<organism evidence="3 4">
    <name type="scientific">Nocardia tengchongensis</name>
    <dbReference type="NCBI Taxonomy" id="2055889"/>
    <lineage>
        <taxon>Bacteria</taxon>
        <taxon>Bacillati</taxon>
        <taxon>Actinomycetota</taxon>
        <taxon>Actinomycetes</taxon>
        <taxon>Mycobacteriales</taxon>
        <taxon>Nocardiaceae</taxon>
        <taxon>Nocardia</taxon>
    </lineage>
</organism>
<dbReference type="Pfam" id="PF26526">
    <property type="entry name" value="DUF8175"/>
    <property type="match status" value="1"/>
</dbReference>
<evidence type="ECO:0000256" key="1">
    <source>
        <dbReference type="SAM" id="SignalP"/>
    </source>
</evidence>